<reference evidence="1" key="1">
    <citation type="submission" date="2022-10" db="EMBL/GenBank/DDBJ databases">
        <title>Culturing micro-colonial fungi from biological soil crusts in the Mojave desert and describing Neophaeococcomyces mojavensis, and introducing the new genera and species Taxawa tesnikishii.</title>
        <authorList>
            <person name="Kurbessoian T."/>
            <person name="Stajich J.E."/>
        </authorList>
    </citation>
    <scope>NUCLEOTIDE SEQUENCE</scope>
    <source>
        <strain evidence="1">TK_41</strain>
    </source>
</reference>
<dbReference type="AlphaFoldDB" id="A0AA38WZK4"/>
<gene>
    <name evidence="1" type="ORF">H2200_011572</name>
</gene>
<evidence type="ECO:0000313" key="1">
    <source>
        <dbReference type="EMBL" id="KAJ9604049.1"/>
    </source>
</evidence>
<protein>
    <submittedName>
        <fullName evidence="1">Uncharacterized protein</fullName>
    </submittedName>
</protein>
<evidence type="ECO:0000313" key="2">
    <source>
        <dbReference type="Proteomes" id="UP001172673"/>
    </source>
</evidence>
<organism evidence="1 2">
    <name type="scientific">Cladophialophora chaetospira</name>
    <dbReference type="NCBI Taxonomy" id="386627"/>
    <lineage>
        <taxon>Eukaryota</taxon>
        <taxon>Fungi</taxon>
        <taxon>Dikarya</taxon>
        <taxon>Ascomycota</taxon>
        <taxon>Pezizomycotina</taxon>
        <taxon>Eurotiomycetes</taxon>
        <taxon>Chaetothyriomycetidae</taxon>
        <taxon>Chaetothyriales</taxon>
        <taxon>Herpotrichiellaceae</taxon>
        <taxon>Cladophialophora</taxon>
    </lineage>
</organism>
<accession>A0AA38WZK4</accession>
<dbReference type="EMBL" id="JAPDRK010000020">
    <property type="protein sequence ID" value="KAJ9604049.1"/>
    <property type="molecule type" value="Genomic_DNA"/>
</dbReference>
<dbReference type="Proteomes" id="UP001172673">
    <property type="component" value="Unassembled WGS sequence"/>
</dbReference>
<proteinExistence type="predicted"/>
<sequence length="179" mass="20477">MSVPTQPAFVHVGTWDDETRQHPAMNWMEKYTINFNQRGDWSEDGCDWFAPDFTLVKPDGTSYFGNAPAFAESKAMYQFFTKEFHEPYFLVTWETEDGWDMIGQAYLYANLPGDPTAQEKKVQDQQGRDWDVKIPAAFKFVYAKESGAPHDGIVLKRTEIMSDSLGVVQTLMARGVIKQ</sequence>
<keyword evidence="2" id="KW-1185">Reference proteome</keyword>
<name>A0AA38WZK4_9EURO</name>
<comment type="caution">
    <text evidence="1">The sequence shown here is derived from an EMBL/GenBank/DDBJ whole genome shotgun (WGS) entry which is preliminary data.</text>
</comment>